<keyword evidence="7" id="KW-1185">Reference proteome</keyword>
<dbReference type="OrthoDB" id="318716at2157"/>
<keyword evidence="4" id="KW-0547">Nucleotide-binding</keyword>
<protein>
    <recommendedName>
        <fullName evidence="8">DUF86 domain-containing protein</fullName>
    </recommendedName>
</protein>
<evidence type="ECO:0000256" key="5">
    <source>
        <dbReference type="ARBA" id="ARBA00022801"/>
    </source>
</evidence>
<reference evidence="6" key="1">
    <citation type="submission" date="2014-12" db="EMBL/GenBank/DDBJ databases">
        <authorList>
            <person name="Huang H.-H."/>
            <person name="Chen S.-C."/>
            <person name="Lai M.-C."/>
        </authorList>
    </citation>
    <scope>NUCLEOTIDE SEQUENCE</scope>
    <source>
        <strain evidence="6">K1F9705b</strain>
    </source>
</reference>
<organism evidence="6 7">
    <name type="scientific">Methanocalculus chunghsingensis</name>
    <dbReference type="NCBI Taxonomy" id="156457"/>
    <lineage>
        <taxon>Archaea</taxon>
        <taxon>Methanobacteriati</taxon>
        <taxon>Methanobacteriota</taxon>
        <taxon>Stenosarchaea group</taxon>
        <taxon>Methanomicrobia</taxon>
        <taxon>Methanomicrobiales</taxon>
        <taxon>Methanocalculaceae</taxon>
        <taxon>Methanocalculus</taxon>
    </lineage>
</organism>
<keyword evidence="5" id="KW-0378">Hydrolase</keyword>
<evidence type="ECO:0000256" key="2">
    <source>
        <dbReference type="ARBA" id="ARBA00022649"/>
    </source>
</evidence>
<keyword evidence="3" id="KW-0540">Nuclease</keyword>
<dbReference type="PANTHER" id="PTHR34139">
    <property type="entry name" value="UPF0331 PROTEIN MJ0127"/>
    <property type="match status" value="1"/>
</dbReference>
<evidence type="ECO:0000256" key="3">
    <source>
        <dbReference type="ARBA" id="ARBA00022722"/>
    </source>
</evidence>
<dbReference type="Proteomes" id="UP000730161">
    <property type="component" value="Unassembled WGS sequence"/>
</dbReference>
<gene>
    <name evidence="6" type="ORF">RJ53_02810</name>
</gene>
<proteinExistence type="predicted"/>
<comment type="caution">
    <text evidence="6">The sequence shown here is derived from an EMBL/GenBank/DDBJ whole genome shotgun (WGS) entry which is preliminary data.</text>
</comment>
<evidence type="ECO:0000313" key="6">
    <source>
        <dbReference type="EMBL" id="MBR1368490.1"/>
    </source>
</evidence>
<dbReference type="InterPro" id="IPR051813">
    <property type="entry name" value="HepT_RNase_toxin"/>
</dbReference>
<dbReference type="GO" id="GO:0016787">
    <property type="term" value="F:hydrolase activity"/>
    <property type="evidence" value="ECO:0007669"/>
    <property type="project" value="UniProtKB-KW"/>
</dbReference>
<evidence type="ECO:0000313" key="7">
    <source>
        <dbReference type="Proteomes" id="UP000730161"/>
    </source>
</evidence>
<dbReference type="AlphaFoldDB" id="A0A8J7W8A9"/>
<dbReference type="InterPro" id="IPR008201">
    <property type="entry name" value="HepT-like"/>
</dbReference>
<accession>A0A8J7W8A9</accession>
<dbReference type="RefSeq" id="WP_211530119.1">
    <property type="nucleotide sequence ID" value="NZ_JWHL01000003.1"/>
</dbReference>
<keyword evidence="2" id="KW-1277">Toxin-antitoxin system</keyword>
<dbReference type="GO" id="GO:0110001">
    <property type="term" value="C:toxin-antitoxin complex"/>
    <property type="evidence" value="ECO:0007669"/>
    <property type="project" value="InterPro"/>
</dbReference>
<dbReference type="Pfam" id="PF01934">
    <property type="entry name" value="HepT-like"/>
    <property type="match status" value="1"/>
</dbReference>
<dbReference type="PANTHER" id="PTHR34139:SF1">
    <property type="entry name" value="RNASE MJ1380-RELATED"/>
    <property type="match status" value="1"/>
</dbReference>
<keyword evidence="1" id="KW-0597">Phosphoprotein</keyword>
<evidence type="ECO:0000256" key="1">
    <source>
        <dbReference type="ARBA" id="ARBA00022553"/>
    </source>
</evidence>
<dbReference type="GO" id="GO:0004540">
    <property type="term" value="F:RNA nuclease activity"/>
    <property type="evidence" value="ECO:0007669"/>
    <property type="project" value="InterPro"/>
</dbReference>
<sequence length="108" mass="12677">MKRDDLFLGHILEEIAFLRLAGKGLTYDKLIDDQIRQRAIIRSIEIIGEATKNLSQELKDEHPDIPWKLIAGSRDKMIHAYFDIDWRIVWNILTHEIPDLEDKINSIL</sequence>
<dbReference type="GO" id="GO:0000166">
    <property type="term" value="F:nucleotide binding"/>
    <property type="evidence" value="ECO:0007669"/>
    <property type="project" value="UniProtKB-KW"/>
</dbReference>
<evidence type="ECO:0000256" key="4">
    <source>
        <dbReference type="ARBA" id="ARBA00022741"/>
    </source>
</evidence>
<name>A0A8J7W8A9_9EURY</name>
<evidence type="ECO:0008006" key="8">
    <source>
        <dbReference type="Google" id="ProtNLM"/>
    </source>
</evidence>
<dbReference type="EMBL" id="JWHL01000003">
    <property type="protein sequence ID" value="MBR1368490.1"/>
    <property type="molecule type" value="Genomic_DNA"/>
</dbReference>